<dbReference type="Proteomes" id="UP000494165">
    <property type="component" value="Unassembled WGS sequence"/>
</dbReference>
<dbReference type="PANTHER" id="PTHR11731:SF187">
    <property type="entry name" value="INACTIVE DIPEPTIDYL PEPTIDASE 10-LIKE PROTEIN"/>
    <property type="match status" value="1"/>
</dbReference>
<organism evidence="4 5">
    <name type="scientific">Cloeon dipterum</name>
    <dbReference type="NCBI Taxonomy" id="197152"/>
    <lineage>
        <taxon>Eukaryota</taxon>
        <taxon>Metazoa</taxon>
        <taxon>Ecdysozoa</taxon>
        <taxon>Arthropoda</taxon>
        <taxon>Hexapoda</taxon>
        <taxon>Insecta</taxon>
        <taxon>Pterygota</taxon>
        <taxon>Palaeoptera</taxon>
        <taxon>Ephemeroptera</taxon>
        <taxon>Pisciforma</taxon>
        <taxon>Baetidae</taxon>
        <taxon>Cloeon</taxon>
    </lineage>
</organism>
<accession>A0A8S1DZR6</accession>
<proteinExistence type="predicted"/>
<dbReference type="GO" id="GO:0006508">
    <property type="term" value="P:proteolysis"/>
    <property type="evidence" value="ECO:0007669"/>
    <property type="project" value="InterPro"/>
</dbReference>
<dbReference type="AlphaFoldDB" id="A0A8S1DZR6"/>
<feature type="signal peptide" evidence="2">
    <location>
        <begin position="1"/>
        <end position="23"/>
    </location>
</feature>
<dbReference type="SUPFAM" id="SSF82171">
    <property type="entry name" value="DPP6 N-terminal domain-like"/>
    <property type="match status" value="1"/>
</dbReference>
<feature type="transmembrane region" description="Helical" evidence="1">
    <location>
        <begin position="48"/>
        <end position="72"/>
    </location>
</feature>
<protein>
    <recommendedName>
        <fullName evidence="3">Dipeptidylpeptidase IV N-terminal domain-containing protein</fullName>
    </recommendedName>
</protein>
<dbReference type="Gene3D" id="2.140.10.30">
    <property type="entry name" value="Dipeptidylpeptidase IV, N-terminal domain"/>
    <property type="match status" value="1"/>
</dbReference>
<dbReference type="Pfam" id="PF00930">
    <property type="entry name" value="DPPIV_N"/>
    <property type="match status" value="1"/>
</dbReference>
<sequence>MSLGKCSLLICSSLLLAMRQASGAADFPHFESELVYGGPSEGRNWRGILLSLLVISVVIMGIILAIYTLGYVDELLYWSGRRMDLSEVLGGELRPHRLPSVWLSARHFVFHADDGSLALWSVQTGAITTLVTNHTMRQLDVQGYQVSADRKYVLFRHNVKPVFQHTFTAFYTVYDVFNDHHLPIRLKPGAATHSRLQFASWVGNTTSLLLVHDNDLYLQRTPIPPAAPAKPQVRLTASGVPGEFYNGVPNWLYQEEGLLGDSEKAVWSSVDGSRLLFATFNDTGVRLLQVPWMGPSQGAAGATDATFPSSRTVHYPTPGSSNPDVRLFVLDLEGGNQTATTKWEVVPPLELNDTDFYITAAAWVGDSNDFITVTWMNRAQNLSVVTTCHQDQNWTCHEVHIERALESSWVDVEPSPVFSADGSSLLLLCPVQEGAADYFTHITHVSLAPPQRLAVISHGRHEVERIVGWHTAAHLVYYLGTSENGPGQRHLYVAPDPGLSAASNSLDMSLEARRLEPRCLTCRLSQTEHQYENCTYFSALLSPETGHVVIECQGHGTPRAGLHAPLVSLKDKFKLVRMLYVGFQLRGNPASSGPSAQKHSYFPR</sequence>
<keyword evidence="1" id="KW-1133">Transmembrane helix</keyword>
<dbReference type="GO" id="GO:0005886">
    <property type="term" value="C:plasma membrane"/>
    <property type="evidence" value="ECO:0007669"/>
    <property type="project" value="TreeGrafter"/>
</dbReference>
<feature type="domain" description="Dipeptidylpeptidase IV N-terminal" evidence="3">
    <location>
        <begin position="147"/>
        <end position="558"/>
    </location>
</feature>
<evidence type="ECO:0000259" key="3">
    <source>
        <dbReference type="Pfam" id="PF00930"/>
    </source>
</evidence>
<dbReference type="PANTHER" id="PTHR11731">
    <property type="entry name" value="PROTEASE FAMILY S9B,C DIPEPTIDYL-PEPTIDASE IV-RELATED"/>
    <property type="match status" value="1"/>
</dbReference>
<evidence type="ECO:0000256" key="1">
    <source>
        <dbReference type="SAM" id="Phobius"/>
    </source>
</evidence>
<name>A0A8S1DZR6_9INSE</name>
<keyword evidence="1" id="KW-0812">Transmembrane</keyword>
<keyword evidence="1" id="KW-0472">Membrane</keyword>
<keyword evidence="5" id="KW-1185">Reference proteome</keyword>
<dbReference type="EMBL" id="CADEPI010000501">
    <property type="protein sequence ID" value="CAB3386697.1"/>
    <property type="molecule type" value="Genomic_DNA"/>
</dbReference>
<evidence type="ECO:0000256" key="2">
    <source>
        <dbReference type="SAM" id="SignalP"/>
    </source>
</evidence>
<evidence type="ECO:0000313" key="4">
    <source>
        <dbReference type="EMBL" id="CAB3386697.1"/>
    </source>
</evidence>
<feature type="chain" id="PRO_5035896502" description="Dipeptidylpeptidase IV N-terminal domain-containing protein" evidence="2">
    <location>
        <begin position="24"/>
        <end position="604"/>
    </location>
</feature>
<dbReference type="InterPro" id="IPR002469">
    <property type="entry name" value="Peptidase_S9B_N"/>
</dbReference>
<dbReference type="InterPro" id="IPR050278">
    <property type="entry name" value="Serine_Prot_S9B/DPPIV"/>
</dbReference>
<evidence type="ECO:0000313" key="5">
    <source>
        <dbReference type="Proteomes" id="UP000494165"/>
    </source>
</evidence>
<dbReference type="GO" id="GO:0008239">
    <property type="term" value="F:dipeptidyl-peptidase activity"/>
    <property type="evidence" value="ECO:0007669"/>
    <property type="project" value="TreeGrafter"/>
</dbReference>
<keyword evidence="2" id="KW-0732">Signal</keyword>
<comment type="caution">
    <text evidence="4">The sequence shown here is derived from an EMBL/GenBank/DDBJ whole genome shotgun (WGS) entry which is preliminary data.</text>
</comment>
<reference evidence="4 5" key="1">
    <citation type="submission" date="2020-04" db="EMBL/GenBank/DDBJ databases">
        <authorList>
            <person name="Alioto T."/>
            <person name="Alioto T."/>
            <person name="Gomez Garrido J."/>
        </authorList>
    </citation>
    <scope>NUCLEOTIDE SEQUENCE [LARGE SCALE GENOMIC DNA]</scope>
</reference>
<gene>
    <name evidence="4" type="ORF">CLODIP_2_CD09621</name>
</gene>
<dbReference type="OrthoDB" id="16520at2759"/>